<comment type="caution">
    <text evidence="1">The sequence shown here is derived from an EMBL/GenBank/DDBJ whole genome shotgun (WGS) entry which is preliminary data.</text>
</comment>
<feature type="non-terminal residue" evidence="1">
    <location>
        <position position="65"/>
    </location>
</feature>
<keyword evidence="2" id="KW-1185">Reference proteome</keyword>
<dbReference type="EMBL" id="LXQA010840161">
    <property type="protein sequence ID" value="MCI73518.1"/>
    <property type="molecule type" value="Genomic_DNA"/>
</dbReference>
<dbReference type="AlphaFoldDB" id="A0A392UKV6"/>
<evidence type="ECO:0000313" key="1">
    <source>
        <dbReference type="EMBL" id="MCI73518.1"/>
    </source>
</evidence>
<accession>A0A392UKV6</accession>
<protein>
    <submittedName>
        <fullName evidence="1">Uncharacterized protein</fullName>
    </submittedName>
</protein>
<organism evidence="1 2">
    <name type="scientific">Trifolium medium</name>
    <dbReference type="NCBI Taxonomy" id="97028"/>
    <lineage>
        <taxon>Eukaryota</taxon>
        <taxon>Viridiplantae</taxon>
        <taxon>Streptophyta</taxon>
        <taxon>Embryophyta</taxon>
        <taxon>Tracheophyta</taxon>
        <taxon>Spermatophyta</taxon>
        <taxon>Magnoliopsida</taxon>
        <taxon>eudicotyledons</taxon>
        <taxon>Gunneridae</taxon>
        <taxon>Pentapetalae</taxon>
        <taxon>rosids</taxon>
        <taxon>fabids</taxon>
        <taxon>Fabales</taxon>
        <taxon>Fabaceae</taxon>
        <taxon>Papilionoideae</taxon>
        <taxon>50 kb inversion clade</taxon>
        <taxon>NPAAA clade</taxon>
        <taxon>Hologalegina</taxon>
        <taxon>IRL clade</taxon>
        <taxon>Trifolieae</taxon>
        <taxon>Trifolium</taxon>
    </lineage>
</organism>
<proteinExistence type="predicted"/>
<reference evidence="1 2" key="1">
    <citation type="journal article" date="2018" name="Front. Plant Sci.">
        <title>Red Clover (Trifolium pratense) and Zigzag Clover (T. medium) - A Picture of Genomic Similarities and Differences.</title>
        <authorList>
            <person name="Dluhosova J."/>
            <person name="Istvanek J."/>
            <person name="Nedelnik J."/>
            <person name="Repkova J."/>
        </authorList>
    </citation>
    <scope>NUCLEOTIDE SEQUENCE [LARGE SCALE GENOMIC DNA]</scope>
    <source>
        <strain evidence="2">cv. 10/8</strain>
        <tissue evidence="1">Leaf</tissue>
    </source>
</reference>
<sequence>MELFTKLEVNIPFSEALKQIPVYAKKFMKCLLSGKKKLKDDENIALSEECTAILQRKLPPKLKDP</sequence>
<evidence type="ECO:0000313" key="2">
    <source>
        <dbReference type="Proteomes" id="UP000265520"/>
    </source>
</evidence>
<name>A0A392UKV6_9FABA</name>
<dbReference type="Proteomes" id="UP000265520">
    <property type="component" value="Unassembled WGS sequence"/>
</dbReference>